<proteinExistence type="predicted"/>
<evidence type="ECO:0000256" key="1">
    <source>
        <dbReference type="SAM" id="MobiDB-lite"/>
    </source>
</evidence>
<accession>A0A8S9TSK8</accession>
<feature type="compositionally biased region" description="Low complexity" evidence="1">
    <location>
        <begin position="39"/>
        <end position="48"/>
    </location>
</feature>
<evidence type="ECO:0000313" key="2">
    <source>
        <dbReference type="EMBL" id="KAF4129729.1"/>
    </source>
</evidence>
<evidence type="ECO:0000313" key="3">
    <source>
        <dbReference type="Proteomes" id="UP000704712"/>
    </source>
</evidence>
<gene>
    <name evidence="2" type="ORF">GN958_ATG21224</name>
</gene>
<dbReference type="Proteomes" id="UP000704712">
    <property type="component" value="Unassembled WGS sequence"/>
</dbReference>
<feature type="non-terminal residue" evidence="2">
    <location>
        <position position="1"/>
    </location>
</feature>
<name>A0A8S9TSK8_PHYIN</name>
<feature type="region of interest" description="Disordered" evidence="1">
    <location>
        <begin position="1"/>
        <end position="72"/>
    </location>
</feature>
<feature type="compositionally biased region" description="Acidic residues" evidence="1">
    <location>
        <begin position="26"/>
        <end position="38"/>
    </location>
</feature>
<feature type="non-terminal residue" evidence="2">
    <location>
        <position position="160"/>
    </location>
</feature>
<protein>
    <submittedName>
        <fullName evidence="2">Uncharacterized protein</fullName>
    </submittedName>
</protein>
<dbReference type="EMBL" id="JAACNO010002937">
    <property type="protein sequence ID" value="KAF4129729.1"/>
    <property type="molecule type" value="Genomic_DNA"/>
</dbReference>
<organism evidence="2 3">
    <name type="scientific">Phytophthora infestans</name>
    <name type="common">Potato late blight agent</name>
    <name type="synonym">Botrytis infestans</name>
    <dbReference type="NCBI Taxonomy" id="4787"/>
    <lineage>
        <taxon>Eukaryota</taxon>
        <taxon>Sar</taxon>
        <taxon>Stramenopiles</taxon>
        <taxon>Oomycota</taxon>
        <taxon>Peronosporomycetes</taxon>
        <taxon>Peronosporales</taxon>
        <taxon>Peronosporaceae</taxon>
        <taxon>Phytophthora</taxon>
    </lineage>
</organism>
<reference evidence="2" key="1">
    <citation type="submission" date="2020-03" db="EMBL/GenBank/DDBJ databases">
        <title>Hybrid Assembly of Korean Phytophthora infestans isolates.</title>
        <authorList>
            <person name="Prokchorchik M."/>
            <person name="Lee Y."/>
            <person name="Seo J."/>
            <person name="Cho J.-H."/>
            <person name="Park Y.-E."/>
            <person name="Jang D.-C."/>
            <person name="Im J.-S."/>
            <person name="Choi J.-G."/>
            <person name="Park H.-J."/>
            <person name="Lee G.-B."/>
            <person name="Lee Y.-G."/>
            <person name="Hong S.-Y."/>
            <person name="Cho K."/>
            <person name="Sohn K.H."/>
        </authorList>
    </citation>
    <scope>NUCLEOTIDE SEQUENCE</scope>
    <source>
        <strain evidence="2">KR_2_A2</strain>
    </source>
</reference>
<sequence length="160" mass="17212">PARGLSPSARASKKRISKEDFKDGSENDGSDANWEDDSTASSSSSAATLIVDDPGVSDTPGERTSRGTSGDGCTEAFSVLASLSLLSGLVPEAGLPVRSTKRVAERNKLIQKAHEPSLILIPGTWCTTTKTRICKHDDKYKYLDKGERSHQEVRPFGYKA</sequence>
<comment type="caution">
    <text evidence="2">The sequence shown here is derived from an EMBL/GenBank/DDBJ whole genome shotgun (WGS) entry which is preliminary data.</text>
</comment>
<dbReference type="AlphaFoldDB" id="A0A8S9TSK8"/>